<organism evidence="3 4">
    <name type="scientific">Sphingomonas corticis</name>
    <dbReference type="NCBI Taxonomy" id="2722791"/>
    <lineage>
        <taxon>Bacteria</taxon>
        <taxon>Pseudomonadati</taxon>
        <taxon>Pseudomonadota</taxon>
        <taxon>Alphaproteobacteria</taxon>
        <taxon>Sphingomonadales</taxon>
        <taxon>Sphingomonadaceae</taxon>
        <taxon>Sphingomonas</taxon>
    </lineage>
</organism>
<feature type="domain" description="PIN" evidence="1">
    <location>
        <begin position="8"/>
        <end position="119"/>
    </location>
</feature>
<comment type="caution">
    <text evidence="3">The sequence shown here is derived from an EMBL/GenBank/DDBJ whole genome shotgun (WGS) entry which is preliminary data.</text>
</comment>
<reference evidence="3 4" key="1">
    <citation type="submission" date="2020-03" db="EMBL/GenBank/DDBJ databases">
        <authorList>
            <person name="Wang L."/>
            <person name="He N."/>
            <person name="Li Y."/>
            <person name="Fang Y."/>
            <person name="Zhang F."/>
        </authorList>
    </citation>
    <scope>NUCLEOTIDE SEQUENCE [LARGE SCALE GENOMIC DNA]</scope>
    <source>
        <strain evidence="3 4">36D10-4-7</strain>
    </source>
</reference>
<dbReference type="InterPro" id="IPR002716">
    <property type="entry name" value="PIN_dom"/>
</dbReference>
<dbReference type="Proteomes" id="UP000732399">
    <property type="component" value="Unassembled WGS sequence"/>
</dbReference>
<proteinExistence type="predicted"/>
<protein>
    <submittedName>
        <fullName evidence="3">PIN domain-containing protein</fullName>
    </submittedName>
</protein>
<keyword evidence="4" id="KW-1185">Reference proteome</keyword>
<dbReference type="Pfam" id="PF13470">
    <property type="entry name" value="PIN_3"/>
    <property type="match status" value="1"/>
</dbReference>
<evidence type="ECO:0000313" key="3">
    <source>
        <dbReference type="EMBL" id="NJR80347.1"/>
    </source>
</evidence>
<dbReference type="RefSeq" id="WP_168135904.1">
    <property type="nucleotide sequence ID" value="NZ_JAAVJH010000016.1"/>
</dbReference>
<accession>A0ABX1CVA4</accession>
<feature type="domain" description="VapC50 C-terminal" evidence="2">
    <location>
        <begin position="137"/>
        <end position="190"/>
    </location>
</feature>
<evidence type="ECO:0000259" key="2">
    <source>
        <dbReference type="Pfam" id="PF26343"/>
    </source>
</evidence>
<name>A0ABX1CVA4_9SPHN</name>
<dbReference type="InterPro" id="IPR058652">
    <property type="entry name" value="VapC50_C"/>
</dbReference>
<evidence type="ECO:0000313" key="4">
    <source>
        <dbReference type="Proteomes" id="UP000732399"/>
    </source>
</evidence>
<dbReference type="Pfam" id="PF26343">
    <property type="entry name" value="VapC50_C"/>
    <property type="match status" value="1"/>
</dbReference>
<gene>
    <name evidence="3" type="ORF">HBH26_17345</name>
</gene>
<dbReference type="EMBL" id="JAAVJH010000016">
    <property type="protein sequence ID" value="NJR80347.1"/>
    <property type="molecule type" value="Genomic_DNA"/>
</dbReference>
<sequence length="196" mass="21517">MFANRYTALIDACSLVDSLRRDLLLTLAEAEFFRVRWSAEILGETERAIVRLAEDRGMTDAADRGTRARAVMEDAFPDALVTSFDHLRSNASGLPDEGDHHVLAAALKTQAQTIVTENLRHFPAAVLDPLGLEARSADDFIADTIALDLGRAVPAISGMRQRLRRPPLTAEVFLRNMEARGLSATVETLAPHVRSL</sequence>
<evidence type="ECO:0000259" key="1">
    <source>
        <dbReference type="Pfam" id="PF13470"/>
    </source>
</evidence>